<dbReference type="Proteomes" id="UP001205843">
    <property type="component" value="Unassembled WGS sequence"/>
</dbReference>
<evidence type="ECO:0000313" key="2">
    <source>
        <dbReference type="Proteomes" id="UP001205843"/>
    </source>
</evidence>
<accession>A0AAE3KBU7</accession>
<name>A0AAE3KBU7_9GAMM</name>
<dbReference type="EMBL" id="JALJXV010000003">
    <property type="protein sequence ID" value="MCP1674103.1"/>
    <property type="molecule type" value="Genomic_DNA"/>
</dbReference>
<dbReference type="InterPro" id="IPR013399">
    <property type="entry name" value="CRISPR-assoc_prot_Csy3"/>
</dbReference>
<dbReference type="AlphaFoldDB" id="A0AAE3KBU7"/>
<comment type="caution">
    <text evidence="1">The sequence shown here is derived from an EMBL/GenBank/DDBJ whole genome shotgun (WGS) entry which is preliminary data.</text>
</comment>
<keyword evidence="2" id="KW-1185">Reference proteome</keyword>
<gene>
    <name evidence="1" type="ORF">J2T57_001205</name>
</gene>
<evidence type="ECO:0000313" key="1">
    <source>
        <dbReference type="EMBL" id="MCP1674103.1"/>
    </source>
</evidence>
<dbReference type="RefSeq" id="WP_253475750.1">
    <property type="nucleotide sequence ID" value="NZ_JALJXV010000003.1"/>
</dbReference>
<proteinExistence type="predicted"/>
<organism evidence="1 2">
    <name type="scientific">Natronocella acetinitrilica</name>
    <dbReference type="NCBI Taxonomy" id="414046"/>
    <lineage>
        <taxon>Bacteria</taxon>
        <taxon>Pseudomonadati</taxon>
        <taxon>Pseudomonadota</taxon>
        <taxon>Gammaproteobacteria</taxon>
        <taxon>Chromatiales</taxon>
        <taxon>Ectothiorhodospiraceae</taxon>
        <taxon>Natronocella</taxon>
    </lineage>
</organism>
<protein>
    <submittedName>
        <fullName evidence="1">CRISPR-associated protein Csy3</fullName>
    </submittedName>
</protein>
<dbReference type="NCBIfam" id="TIGR02566">
    <property type="entry name" value="cas_Csy3"/>
    <property type="match status" value="1"/>
</dbReference>
<dbReference type="Pfam" id="PF09615">
    <property type="entry name" value="Cas_Csy3"/>
    <property type="match status" value="1"/>
</dbReference>
<reference evidence="1" key="1">
    <citation type="submission" date="2022-03" db="EMBL/GenBank/DDBJ databases">
        <title>Genomic Encyclopedia of Type Strains, Phase III (KMG-III): the genomes of soil and plant-associated and newly described type strains.</title>
        <authorList>
            <person name="Whitman W."/>
        </authorList>
    </citation>
    <scope>NUCLEOTIDE SEQUENCE</scope>
    <source>
        <strain evidence="1">ANL 6-2</strain>
    </source>
</reference>
<sequence length="348" mass="38403">MPNQSLTLPSLLSFKRSIQPTIGYFYARGGDEAALAPVPVIRQRLRATLSNFSERDQAEKESGDAKSAGRANLQTIEMAILPGDCAEVVLRFSVQFLANAMRAYSCNDESVLATLDRFSSAYAARGGFTELARRYFANLATGRFLWRNESAQDKAITLRIDELKATFAPALYDYSLEQFAEQQDVIEQFVARIAEALTNRRKPAVMHVEAVGYLGAGAEVFPSQEFGAEEKGEKISRVLAAITTADGTRQAIFHSQKIGNAIRRIDTWYRDGAEDYPLPVEPFGIDQTFSRAYRVEGKPKNDFYTLVENNLTDYIAALEAGSDITGDMHFVAACLVRGGVYSGKKGAK</sequence>